<dbReference type="RefSeq" id="WP_254026669.1">
    <property type="nucleotide sequence ID" value="NZ_CAKXZS010000026.1"/>
</dbReference>
<keyword evidence="4 8" id="KW-0479">Metal-binding</keyword>
<evidence type="ECO:0000256" key="5">
    <source>
        <dbReference type="ARBA" id="ARBA00022801"/>
    </source>
</evidence>
<feature type="binding site" evidence="8">
    <location>
        <position position="111"/>
    </location>
    <ligand>
        <name>Mg(2+)</name>
        <dbReference type="ChEBI" id="CHEBI:18420"/>
    </ligand>
</feature>
<protein>
    <recommendedName>
        <fullName evidence="8">Ribonuclease VapC</fullName>
        <shortName evidence="8">RNase VapC</shortName>
        <ecNumber evidence="8">3.1.-.-</ecNumber>
    </recommendedName>
    <alternativeName>
        <fullName evidence="8">Toxin VapC</fullName>
    </alternativeName>
</protein>
<evidence type="ECO:0000256" key="7">
    <source>
        <dbReference type="ARBA" id="ARBA00038093"/>
    </source>
</evidence>
<keyword evidence="11" id="KW-1185">Reference proteome</keyword>
<evidence type="ECO:0000256" key="2">
    <source>
        <dbReference type="ARBA" id="ARBA00022649"/>
    </source>
</evidence>
<keyword evidence="5 8" id="KW-0378">Hydrolase</keyword>
<dbReference type="PANTHER" id="PTHR33653:SF1">
    <property type="entry name" value="RIBONUCLEASE VAPC2"/>
    <property type="match status" value="1"/>
</dbReference>
<dbReference type="CDD" id="cd18746">
    <property type="entry name" value="PIN_VapC4-5_FitB-like"/>
    <property type="match status" value="1"/>
</dbReference>
<organism evidence="10 11">
    <name type="scientific">Mesorhizobium ventifaucium</name>
    <dbReference type="NCBI Taxonomy" id="666020"/>
    <lineage>
        <taxon>Bacteria</taxon>
        <taxon>Pseudomonadati</taxon>
        <taxon>Pseudomonadota</taxon>
        <taxon>Alphaproteobacteria</taxon>
        <taxon>Hyphomicrobiales</taxon>
        <taxon>Phyllobacteriaceae</taxon>
        <taxon>Mesorhizobium</taxon>
    </lineage>
</organism>
<dbReference type="InterPro" id="IPR050556">
    <property type="entry name" value="Type_II_TA_system_RNase"/>
</dbReference>
<dbReference type="EC" id="3.1.-.-" evidence="8"/>
<dbReference type="SUPFAM" id="SSF88723">
    <property type="entry name" value="PIN domain-like"/>
    <property type="match status" value="1"/>
</dbReference>
<accession>A0ABM9E486</accession>
<comment type="function">
    <text evidence="8">Toxic component of a toxin-antitoxin (TA) system. An RNase.</text>
</comment>
<keyword evidence="2 8" id="KW-1277">Toxin-antitoxin system</keyword>
<gene>
    <name evidence="8 10" type="primary">vapC</name>
    <name evidence="10" type="ORF">MES4922_320058</name>
</gene>
<dbReference type="InterPro" id="IPR002716">
    <property type="entry name" value="PIN_dom"/>
</dbReference>
<reference evidence="10" key="1">
    <citation type="submission" date="2022-03" db="EMBL/GenBank/DDBJ databases">
        <authorList>
            <person name="Brunel B."/>
        </authorList>
    </citation>
    <scope>NUCLEOTIDE SEQUENCE</scope>
    <source>
        <strain evidence="10">STM4922sample</strain>
    </source>
</reference>
<proteinExistence type="inferred from homology"/>
<evidence type="ECO:0000313" key="10">
    <source>
        <dbReference type="EMBL" id="CAH2403887.1"/>
    </source>
</evidence>
<evidence type="ECO:0000256" key="6">
    <source>
        <dbReference type="ARBA" id="ARBA00022842"/>
    </source>
</evidence>
<dbReference type="HAMAP" id="MF_00265">
    <property type="entry name" value="VapC_Nob1"/>
    <property type="match status" value="1"/>
</dbReference>
<dbReference type="GO" id="GO:0016787">
    <property type="term" value="F:hydrolase activity"/>
    <property type="evidence" value="ECO:0007669"/>
    <property type="project" value="UniProtKB-KW"/>
</dbReference>
<dbReference type="InterPro" id="IPR029060">
    <property type="entry name" value="PIN-like_dom_sf"/>
</dbReference>
<dbReference type="PANTHER" id="PTHR33653">
    <property type="entry name" value="RIBONUCLEASE VAPC2"/>
    <property type="match status" value="1"/>
</dbReference>
<dbReference type="InterPro" id="IPR022907">
    <property type="entry name" value="VapC_family"/>
</dbReference>
<name>A0ABM9E486_9HYPH</name>
<evidence type="ECO:0000313" key="11">
    <source>
        <dbReference type="Proteomes" id="UP001152604"/>
    </source>
</evidence>
<dbReference type="Pfam" id="PF01850">
    <property type="entry name" value="PIN"/>
    <property type="match status" value="1"/>
</dbReference>
<evidence type="ECO:0000256" key="8">
    <source>
        <dbReference type="HAMAP-Rule" id="MF_00265"/>
    </source>
</evidence>
<keyword evidence="3 8" id="KW-0540">Nuclease</keyword>
<evidence type="ECO:0000256" key="1">
    <source>
        <dbReference type="ARBA" id="ARBA00001946"/>
    </source>
</evidence>
<comment type="cofactor">
    <cofactor evidence="1 8">
        <name>Mg(2+)</name>
        <dbReference type="ChEBI" id="CHEBI:18420"/>
    </cofactor>
</comment>
<comment type="caution">
    <text evidence="10">The sequence shown here is derived from an EMBL/GenBank/DDBJ whole genome shotgun (WGS) entry which is preliminary data.</text>
</comment>
<feature type="domain" description="PIN" evidence="9">
    <location>
        <begin position="4"/>
        <end position="135"/>
    </location>
</feature>
<keyword evidence="8" id="KW-0800">Toxin</keyword>
<dbReference type="Gene3D" id="3.40.50.1010">
    <property type="entry name" value="5'-nuclease"/>
    <property type="match status" value="1"/>
</dbReference>
<evidence type="ECO:0000256" key="3">
    <source>
        <dbReference type="ARBA" id="ARBA00022722"/>
    </source>
</evidence>
<evidence type="ECO:0000259" key="9">
    <source>
        <dbReference type="Pfam" id="PF01850"/>
    </source>
</evidence>
<evidence type="ECO:0000256" key="4">
    <source>
        <dbReference type="ARBA" id="ARBA00022723"/>
    </source>
</evidence>
<sequence>MSRYLIDTSILSAFAPGKPALAKNISTWIVTEGEKQTLFVPVVAITEIEKGIRKLDRAGATKRTENLTDWLNDIIEGFAGQILAIDADVARRAGQMEEAVSAQGKNPRLADILIAATASIHELTVVTANVRHFEALDVSCWNILQDPPAPD</sequence>
<keyword evidence="6 8" id="KW-0460">Magnesium</keyword>
<feature type="binding site" evidence="8">
    <location>
        <position position="7"/>
    </location>
    <ligand>
        <name>Mg(2+)</name>
        <dbReference type="ChEBI" id="CHEBI:18420"/>
    </ligand>
</feature>
<dbReference type="EMBL" id="CAKXZS010000026">
    <property type="protein sequence ID" value="CAH2403887.1"/>
    <property type="molecule type" value="Genomic_DNA"/>
</dbReference>
<comment type="similarity">
    <text evidence="7 8">Belongs to the PINc/VapC protein family.</text>
</comment>
<dbReference type="Proteomes" id="UP001152604">
    <property type="component" value="Unassembled WGS sequence"/>
</dbReference>